<evidence type="ECO:0000313" key="1">
    <source>
        <dbReference type="EMBL" id="TSA86372.1"/>
    </source>
</evidence>
<dbReference type="AlphaFoldDB" id="A0A553V1P4"/>
<dbReference type="RefSeq" id="WP_143720140.1">
    <property type="nucleotide sequence ID" value="NZ_VKDB01000005.1"/>
</dbReference>
<organism evidence="1 2">
    <name type="scientific">Deinococcus detaillensis</name>
    <dbReference type="NCBI Taxonomy" id="2592048"/>
    <lineage>
        <taxon>Bacteria</taxon>
        <taxon>Thermotogati</taxon>
        <taxon>Deinococcota</taxon>
        <taxon>Deinococci</taxon>
        <taxon>Deinococcales</taxon>
        <taxon>Deinococcaceae</taxon>
        <taxon>Deinococcus</taxon>
    </lineage>
</organism>
<evidence type="ECO:0000313" key="2">
    <source>
        <dbReference type="Proteomes" id="UP000316092"/>
    </source>
</evidence>
<accession>A0A553V1P4</accession>
<comment type="caution">
    <text evidence="1">The sequence shown here is derived from an EMBL/GenBank/DDBJ whole genome shotgun (WGS) entry which is preliminary data.</text>
</comment>
<name>A0A553V1P4_9DEIO</name>
<proteinExistence type="predicted"/>
<reference evidence="1 2" key="1">
    <citation type="submission" date="2019-07" db="EMBL/GenBank/DDBJ databases">
        <title>Deinococcus detaillus sp. nov., isolated from humus soil in Antarctica.</title>
        <authorList>
            <person name="Zhang K."/>
        </authorList>
    </citation>
    <scope>NUCLEOTIDE SEQUENCE [LARGE SCALE GENOMIC DNA]</scope>
    <source>
        <strain evidence="1 2">H1</strain>
    </source>
</reference>
<dbReference type="EMBL" id="VKDB01000005">
    <property type="protein sequence ID" value="TSA86372.1"/>
    <property type="molecule type" value="Genomic_DNA"/>
</dbReference>
<gene>
    <name evidence="1" type="ORF">FNU79_06830</name>
</gene>
<dbReference type="OrthoDB" id="9880151at2"/>
<sequence>MICSSLPLNEVQTVRFLFKSGHFSSRGRIDQYTKVLSLIGPIGPIGPIVEFEDYQAYREKTIDSLTLKEVLEAITQAKRLYPRFTEDIEVLAIEYVDFHPADRQIVCEALESCGLEALDE</sequence>
<keyword evidence="2" id="KW-1185">Reference proteome</keyword>
<dbReference type="Proteomes" id="UP000316092">
    <property type="component" value="Unassembled WGS sequence"/>
</dbReference>
<protein>
    <submittedName>
        <fullName evidence="1">Uncharacterized protein</fullName>
    </submittedName>
</protein>